<dbReference type="HOGENOM" id="CLU_2509398_0_0_5"/>
<dbReference type="AlphaFoldDB" id="F1ZCX5"/>
<protein>
    <submittedName>
        <fullName evidence="1">Uncharacterized protein</fullName>
    </submittedName>
</protein>
<gene>
    <name evidence="1" type="ORF">Y88_3850</name>
</gene>
<proteinExistence type="predicted"/>
<dbReference type="InParanoid" id="F1ZCX5"/>
<name>F1ZCX5_9SPHN</name>
<comment type="caution">
    <text evidence="1">The sequence shown here is derived from an EMBL/GenBank/DDBJ whole genome shotgun (WGS) entry which is preliminary data.</text>
</comment>
<organism evidence="1 2">
    <name type="scientific">Novosphingobium nitrogenifigens DSM 19370</name>
    <dbReference type="NCBI Taxonomy" id="983920"/>
    <lineage>
        <taxon>Bacteria</taxon>
        <taxon>Pseudomonadati</taxon>
        <taxon>Pseudomonadota</taxon>
        <taxon>Alphaproteobacteria</taxon>
        <taxon>Sphingomonadales</taxon>
        <taxon>Sphingomonadaceae</taxon>
        <taxon>Novosphingobium</taxon>
    </lineage>
</organism>
<accession>F1ZCX5</accession>
<dbReference type="EMBL" id="AEWJ01000063">
    <property type="protein sequence ID" value="EGD57538.1"/>
    <property type="molecule type" value="Genomic_DNA"/>
</dbReference>
<reference evidence="1 2" key="1">
    <citation type="journal article" date="2012" name="J. Bacteriol.">
        <title>Draft Genome Sequence of Novosphingobium nitrogenifigens Y88T.</title>
        <authorList>
            <person name="Strabala T.J."/>
            <person name="Macdonald L."/>
            <person name="Liu V."/>
            <person name="Smit A.M."/>
        </authorList>
    </citation>
    <scope>NUCLEOTIDE SEQUENCE [LARGE SCALE GENOMIC DNA]</scope>
    <source>
        <strain evidence="1 2">DSM 19370</strain>
    </source>
</reference>
<dbReference type="Proteomes" id="UP000004728">
    <property type="component" value="Unassembled WGS sequence"/>
</dbReference>
<sequence length="85" mass="9540">MDAEVAYMGVHGDFSGEVVQYIANHYNKMAQTQLYRNRDVPSLSNVNPSPSQRQARSEVVRALVIQYARERAGLEPGQCDDLAKK</sequence>
<dbReference type="STRING" id="983920.Y88_3850"/>
<evidence type="ECO:0000313" key="2">
    <source>
        <dbReference type="Proteomes" id="UP000004728"/>
    </source>
</evidence>
<evidence type="ECO:0000313" key="1">
    <source>
        <dbReference type="EMBL" id="EGD57538.1"/>
    </source>
</evidence>
<keyword evidence="2" id="KW-1185">Reference proteome</keyword>